<feature type="domain" description="WLM" evidence="2">
    <location>
        <begin position="107"/>
        <end position="167"/>
    </location>
</feature>
<dbReference type="Pfam" id="PF08325">
    <property type="entry name" value="WLM"/>
    <property type="match status" value="1"/>
</dbReference>
<dbReference type="InterPro" id="IPR013536">
    <property type="entry name" value="WLM_dom"/>
</dbReference>
<keyword evidence="1" id="KW-0472">Membrane</keyword>
<feature type="transmembrane region" description="Helical" evidence="1">
    <location>
        <begin position="6"/>
        <end position="26"/>
    </location>
</feature>
<keyword evidence="1" id="KW-1133">Transmembrane helix</keyword>
<name>A0A6C0DNM5_9ZZZZ</name>
<sequence>MEISNSGLTIFILFIIFIYLLYKYYYYSKIETIISKIDNRDYNVQIKDDSEKAADLIALVRERLIKLVNHMYKTYPENEKVIRLKHNFNPDVIKEGIDNPSYTSYTINKGEEIVLCLRTDGKIVDINVLTFVCIHELSHIGNETVGHDEPFWEFFKELLVEAINIGVYIKYDYKSKPVKYCGMMITDSPLD</sequence>
<keyword evidence="1" id="KW-0812">Transmembrane</keyword>
<organism evidence="3">
    <name type="scientific">viral metagenome</name>
    <dbReference type="NCBI Taxonomy" id="1070528"/>
    <lineage>
        <taxon>unclassified sequences</taxon>
        <taxon>metagenomes</taxon>
        <taxon>organismal metagenomes</taxon>
    </lineage>
</organism>
<dbReference type="AlphaFoldDB" id="A0A6C0DNM5"/>
<protein>
    <recommendedName>
        <fullName evidence="2">WLM domain-containing protein</fullName>
    </recommendedName>
</protein>
<accession>A0A6C0DNM5</accession>
<evidence type="ECO:0000259" key="2">
    <source>
        <dbReference type="Pfam" id="PF08325"/>
    </source>
</evidence>
<evidence type="ECO:0000313" key="3">
    <source>
        <dbReference type="EMBL" id="QHT17820.1"/>
    </source>
</evidence>
<reference evidence="3" key="1">
    <citation type="journal article" date="2020" name="Nature">
        <title>Giant virus diversity and host interactions through global metagenomics.</title>
        <authorList>
            <person name="Schulz F."/>
            <person name="Roux S."/>
            <person name="Paez-Espino D."/>
            <person name="Jungbluth S."/>
            <person name="Walsh D.A."/>
            <person name="Denef V.J."/>
            <person name="McMahon K.D."/>
            <person name="Konstantinidis K.T."/>
            <person name="Eloe-Fadrosh E.A."/>
            <person name="Kyrpides N.C."/>
            <person name="Woyke T."/>
        </authorList>
    </citation>
    <scope>NUCLEOTIDE SEQUENCE</scope>
    <source>
        <strain evidence="3">GVMAG-M-3300023174-30</strain>
    </source>
</reference>
<dbReference type="EMBL" id="MN739645">
    <property type="protein sequence ID" value="QHT17820.1"/>
    <property type="molecule type" value="Genomic_DNA"/>
</dbReference>
<evidence type="ECO:0000256" key="1">
    <source>
        <dbReference type="SAM" id="Phobius"/>
    </source>
</evidence>
<proteinExistence type="predicted"/>